<dbReference type="Gene3D" id="3.30.420.10">
    <property type="entry name" value="Ribonuclease H-like superfamily/Ribonuclease H"/>
    <property type="match status" value="1"/>
</dbReference>
<dbReference type="PANTHER" id="PTHR37984">
    <property type="entry name" value="PROTEIN CBG26694"/>
    <property type="match status" value="1"/>
</dbReference>
<evidence type="ECO:0000259" key="1">
    <source>
        <dbReference type="PROSITE" id="PS50994"/>
    </source>
</evidence>
<accession>A0AAD2G4R6</accession>
<evidence type="ECO:0000313" key="2">
    <source>
        <dbReference type="EMBL" id="CAJ1962561.1"/>
    </source>
</evidence>
<feature type="domain" description="Integrase catalytic" evidence="1">
    <location>
        <begin position="156"/>
        <end position="328"/>
    </location>
</feature>
<dbReference type="Proteomes" id="UP001295423">
    <property type="component" value="Unassembled WGS sequence"/>
</dbReference>
<dbReference type="AlphaFoldDB" id="A0AAD2G4R6"/>
<name>A0AAD2G4R6_9STRA</name>
<evidence type="ECO:0000313" key="3">
    <source>
        <dbReference type="Proteomes" id="UP001295423"/>
    </source>
</evidence>
<proteinExistence type="predicted"/>
<dbReference type="InterPro" id="IPR001584">
    <property type="entry name" value="Integrase_cat-core"/>
</dbReference>
<dbReference type="PROSITE" id="PS50994">
    <property type="entry name" value="INTEGRASE"/>
    <property type="match status" value="1"/>
</dbReference>
<gene>
    <name evidence="2" type="ORF">CYCCA115_LOCUS19745</name>
</gene>
<dbReference type="InterPro" id="IPR050951">
    <property type="entry name" value="Retrovirus_Pol_polyprotein"/>
</dbReference>
<sequence>MEKPSEGKSSLSEGKLIAFDKLNVKMDPEDEMYLFEVDVLLPPPSEAEFNCTFKCSFSCCRDGDHGHGAIENDEMLESFLNHPPLEVMPNPITMANIQQHQLQDVALIQKSQNAATWAQRFYAPALKSKVESLNCEVCQVNKNVNIHYGHVPERHADLVPWFSVALDLIGPWKIKVNGIEIEFNALTCIDPVTNLTELAHIENKPSAHVTNVFENLWLSRYLKPFKCIHDQGGGFIGHDFQLKLQKWGIHDASATSKNPTANAICERMHQTVGNILQTRFNNNNMAPNVQTATRAVDDALAACNHARRCYVSQSLKNNTPEIIKLNIRRLVPFRRV</sequence>
<dbReference type="InterPro" id="IPR036397">
    <property type="entry name" value="RNaseH_sf"/>
</dbReference>
<organism evidence="2 3">
    <name type="scientific">Cylindrotheca closterium</name>
    <dbReference type="NCBI Taxonomy" id="2856"/>
    <lineage>
        <taxon>Eukaryota</taxon>
        <taxon>Sar</taxon>
        <taxon>Stramenopiles</taxon>
        <taxon>Ochrophyta</taxon>
        <taxon>Bacillariophyta</taxon>
        <taxon>Bacillariophyceae</taxon>
        <taxon>Bacillariophycidae</taxon>
        <taxon>Bacillariales</taxon>
        <taxon>Bacillariaceae</taxon>
        <taxon>Cylindrotheca</taxon>
    </lineage>
</organism>
<protein>
    <recommendedName>
        <fullName evidence="1">Integrase catalytic domain-containing protein</fullName>
    </recommendedName>
</protein>
<dbReference type="GO" id="GO:0003676">
    <property type="term" value="F:nucleic acid binding"/>
    <property type="evidence" value="ECO:0007669"/>
    <property type="project" value="InterPro"/>
</dbReference>
<dbReference type="SUPFAM" id="SSF53098">
    <property type="entry name" value="Ribonuclease H-like"/>
    <property type="match status" value="1"/>
</dbReference>
<dbReference type="EMBL" id="CAKOGP040002113">
    <property type="protein sequence ID" value="CAJ1962561.1"/>
    <property type="molecule type" value="Genomic_DNA"/>
</dbReference>
<comment type="caution">
    <text evidence="2">The sequence shown here is derived from an EMBL/GenBank/DDBJ whole genome shotgun (WGS) entry which is preliminary data.</text>
</comment>
<dbReference type="GO" id="GO:0015074">
    <property type="term" value="P:DNA integration"/>
    <property type="evidence" value="ECO:0007669"/>
    <property type="project" value="InterPro"/>
</dbReference>
<dbReference type="PANTHER" id="PTHR37984:SF5">
    <property type="entry name" value="PROTEIN NYNRIN-LIKE"/>
    <property type="match status" value="1"/>
</dbReference>
<dbReference type="InterPro" id="IPR012337">
    <property type="entry name" value="RNaseH-like_sf"/>
</dbReference>
<reference evidence="2" key="1">
    <citation type="submission" date="2023-08" db="EMBL/GenBank/DDBJ databases">
        <authorList>
            <person name="Audoor S."/>
            <person name="Bilcke G."/>
        </authorList>
    </citation>
    <scope>NUCLEOTIDE SEQUENCE</scope>
</reference>
<keyword evidence="3" id="KW-1185">Reference proteome</keyword>